<gene>
    <name evidence="1" type="ORF">Amon02_000248300</name>
</gene>
<dbReference type="EMBL" id="BSXS01001442">
    <property type="protein sequence ID" value="GME76189.1"/>
    <property type="molecule type" value="Genomic_DNA"/>
</dbReference>
<evidence type="ECO:0000313" key="1">
    <source>
        <dbReference type="EMBL" id="GME76189.1"/>
    </source>
</evidence>
<sequence>MSSTSSTSESSGTPVKDLEKSGAVNTNNQANNHTYNSNNVYGNNNNVYGGNNNYNNAPVADIEKNGQVNNNINPVTSKPLVLGNIVEDPIEATVLYSSDNPCHPVHWNTFYRYFLVIVYCSLEVYVSMTSTTYVAAEVLVEAKWNVKPQVATLGQSMFILGNAIGPAFMGPLSDISGRKWVYVFSTLLYAIFNFGTAYARNMPMMVIFMFLIGMWGSCSLCNVAGTVGDLFGVTDEASQALALFVAGANIGPSIGSVVGEAIVENDSLGLKWIFLINIIIGAVYVFGLSFVPETLPTIVIRERQSVAGKKVPNVVIREFKYFLGYFTGKKPEWAQVTPGDDACMDEENAVVIDKVDVAHELKFVTRMAFKMMVTEPIIIFLGLFNGFAYGLLFLYLDGIFDVFVDNNGLSYMGAQCTYLNFVVGVTIVIMLTPIQTWLFKRDRLANGGIARPEARFKLSLITVWFFPISMYWFAFTSDGNTSYWSPIVAGAMLGVGDPITWLAMVNFITDAYSEAGLSGSAVAGFTIPSFAIAAALAHAGVAMFDNMSTKWAFFVLATISLCIVALTYIFYFMGPRIRAASKLARISGTGTI</sequence>
<protein>
    <submittedName>
        <fullName evidence="1">Unnamed protein product</fullName>
    </submittedName>
</protein>
<reference evidence="1" key="1">
    <citation type="submission" date="2023-04" db="EMBL/GenBank/DDBJ databases">
        <title>Ambrosiozyma monospora NBRC 10751.</title>
        <authorList>
            <person name="Ichikawa N."/>
            <person name="Sato H."/>
            <person name="Tonouchi N."/>
        </authorList>
    </citation>
    <scope>NUCLEOTIDE SEQUENCE</scope>
    <source>
        <strain evidence="1">NBRC 10751</strain>
    </source>
</reference>
<dbReference type="Proteomes" id="UP001165064">
    <property type="component" value="Unassembled WGS sequence"/>
</dbReference>
<accession>A0ACB5SY93</accession>
<comment type="caution">
    <text evidence="1">The sequence shown here is derived from an EMBL/GenBank/DDBJ whole genome shotgun (WGS) entry which is preliminary data.</text>
</comment>
<evidence type="ECO:0000313" key="2">
    <source>
        <dbReference type="Proteomes" id="UP001165064"/>
    </source>
</evidence>
<name>A0ACB5SY93_AMBMO</name>
<keyword evidence="2" id="KW-1185">Reference proteome</keyword>
<proteinExistence type="predicted"/>
<organism evidence="1 2">
    <name type="scientific">Ambrosiozyma monospora</name>
    <name type="common">Yeast</name>
    <name type="synonym">Endomycopsis monosporus</name>
    <dbReference type="NCBI Taxonomy" id="43982"/>
    <lineage>
        <taxon>Eukaryota</taxon>
        <taxon>Fungi</taxon>
        <taxon>Dikarya</taxon>
        <taxon>Ascomycota</taxon>
        <taxon>Saccharomycotina</taxon>
        <taxon>Pichiomycetes</taxon>
        <taxon>Pichiales</taxon>
        <taxon>Pichiaceae</taxon>
        <taxon>Ambrosiozyma</taxon>
    </lineage>
</organism>